<keyword evidence="5" id="KW-1185">Reference proteome</keyword>
<evidence type="ECO:0000313" key="6">
    <source>
        <dbReference type="Proteomes" id="UP001160483"/>
    </source>
</evidence>
<evidence type="ECO:0000313" key="3">
    <source>
        <dbReference type="EMBL" id="CAH0482974.1"/>
    </source>
</evidence>
<dbReference type="AlphaFoldDB" id="A0AAU9LAP6"/>
<gene>
    <name evidence="4" type="ORF">PBS001_LOCUS5476</name>
    <name evidence="3" type="ORF">PBS003_LOCUS9551</name>
</gene>
<feature type="transmembrane region" description="Helical" evidence="2">
    <location>
        <begin position="155"/>
        <end position="172"/>
    </location>
</feature>
<keyword evidence="2" id="KW-1133">Transmembrane helix</keyword>
<evidence type="ECO:0000256" key="2">
    <source>
        <dbReference type="SAM" id="Phobius"/>
    </source>
</evidence>
<proteinExistence type="predicted"/>
<accession>A0AAU9LAP6</accession>
<dbReference type="Proteomes" id="UP001160483">
    <property type="component" value="Unassembled WGS sequence"/>
</dbReference>
<evidence type="ECO:0000313" key="4">
    <source>
        <dbReference type="EMBL" id="CAH0518926.1"/>
    </source>
</evidence>
<reference evidence="3 5" key="1">
    <citation type="submission" date="2021-11" db="EMBL/GenBank/DDBJ databases">
        <authorList>
            <person name="Islam A."/>
            <person name="Islam S."/>
            <person name="Flora M.S."/>
            <person name="Rahman M."/>
            <person name="Ziaur R.M."/>
            <person name="Epstein J.H."/>
            <person name="Hassan M."/>
            <person name="Klassen M."/>
            <person name="Woodard K."/>
            <person name="Webb A."/>
            <person name="Webby R.J."/>
            <person name="El Zowalaty M.E."/>
        </authorList>
    </citation>
    <scope>NUCLEOTIDE SEQUENCE</scope>
    <source>
        <strain evidence="4">Pbs1</strain>
        <strain evidence="3">Pbs3</strain>
    </source>
</reference>
<keyword evidence="2" id="KW-0472">Membrane</keyword>
<feature type="region of interest" description="Disordered" evidence="1">
    <location>
        <begin position="303"/>
        <end position="337"/>
    </location>
</feature>
<dbReference type="EMBL" id="CAKKTJ010000336">
    <property type="protein sequence ID" value="CAH0482974.1"/>
    <property type="molecule type" value="Genomic_DNA"/>
</dbReference>
<sequence>MDEEVVDGKLEDAKSVNVIDVTKRDDVKDVVIVPLNPKNDDAAFKTVPMEKKGEKAVIDATNPLEGLATDLNNVTESSKNDKFNLTQVVTAPLSSTMDSAMTEVPTQTIEPSMTVIATIKPSLRTKEPAVISDTVTNNGERMQLNGYINQGNNPLVFAALAGICCIFLFVWGRKRRSNATSSSSTIEGKSPNGFDVKYSKVPDEQPVTHSQENETEYYDDYEEDTFTNGRDNWDDWEDDSTQTQLNPFATVPGALRQMTLRQSSLNPFHLEQTLPPLPKKHVQLPKRFATVKDDVLLSSVESNSSSDSFEVVTDEVDAPPTSSRSAATDAEKESESDDDLFSQFGMVMKFKKSVRVPPSSAASSTALICEPGAKAAAPSMLSSLTAAEASALFAAEMDDELTGVDVADEWGEDDEWVKRI</sequence>
<feature type="region of interest" description="Disordered" evidence="1">
    <location>
        <begin position="180"/>
        <end position="217"/>
    </location>
</feature>
<keyword evidence="2" id="KW-0812">Transmembrane</keyword>
<dbReference type="EMBL" id="CAKLCB010000273">
    <property type="protein sequence ID" value="CAH0518926.1"/>
    <property type="molecule type" value="Genomic_DNA"/>
</dbReference>
<comment type="caution">
    <text evidence="3">The sequence shown here is derived from an EMBL/GenBank/DDBJ whole genome shotgun (WGS) entry which is preliminary data.</text>
</comment>
<evidence type="ECO:0000256" key="1">
    <source>
        <dbReference type="SAM" id="MobiDB-lite"/>
    </source>
</evidence>
<dbReference type="Proteomes" id="UP001158986">
    <property type="component" value="Unassembled WGS sequence"/>
</dbReference>
<evidence type="ECO:0000313" key="5">
    <source>
        <dbReference type="Proteomes" id="UP001158986"/>
    </source>
</evidence>
<protein>
    <submittedName>
        <fullName evidence="3">Uncharacterized protein</fullName>
    </submittedName>
</protein>
<organism evidence="3 6">
    <name type="scientific">Peronospora belbahrii</name>
    <dbReference type="NCBI Taxonomy" id="622444"/>
    <lineage>
        <taxon>Eukaryota</taxon>
        <taxon>Sar</taxon>
        <taxon>Stramenopiles</taxon>
        <taxon>Oomycota</taxon>
        <taxon>Peronosporomycetes</taxon>
        <taxon>Peronosporales</taxon>
        <taxon>Peronosporaceae</taxon>
        <taxon>Peronospora</taxon>
    </lineage>
</organism>
<name>A0AAU9LAP6_9STRA</name>